<name>A0AAE1YTH2_9LAMI</name>
<keyword evidence="3" id="KW-1185">Reference proteome</keyword>
<proteinExistence type="predicted"/>
<reference evidence="2" key="1">
    <citation type="submission" date="2020-06" db="EMBL/GenBank/DDBJ databases">
        <authorList>
            <person name="Li T."/>
            <person name="Hu X."/>
            <person name="Zhang T."/>
            <person name="Song X."/>
            <person name="Zhang H."/>
            <person name="Dai N."/>
            <person name="Sheng W."/>
            <person name="Hou X."/>
            <person name="Wei L."/>
        </authorList>
    </citation>
    <scope>NUCLEOTIDE SEQUENCE</scope>
    <source>
        <strain evidence="2">3651</strain>
        <tissue evidence="2">Leaf</tissue>
    </source>
</reference>
<accession>A0AAE1YTH2</accession>
<feature type="region of interest" description="Disordered" evidence="1">
    <location>
        <begin position="18"/>
        <end position="44"/>
    </location>
</feature>
<reference evidence="2" key="2">
    <citation type="journal article" date="2024" name="Plant">
        <title>Genomic evolution and insights into agronomic trait innovations of Sesamum species.</title>
        <authorList>
            <person name="Miao H."/>
            <person name="Wang L."/>
            <person name="Qu L."/>
            <person name="Liu H."/>
            <person name="Sun Y."/>
            <person name="Le M."/>
            <person name="Wang Q."/>
            <person name="Wei S."/>
            <person name="Zheng Y."/>
            <person name="Lin W."/>
            <person name="Duan Y."/>
            <person name="Cao H."/>
            <person name="Xiong S."/>
            <person name="Wang X."/>
            <person name="Wei L."/>
            <person name="Li C."/>
            <person name="Ma Q."/>
            <person name="Ju M."/>
            <person name="Zhao R."/>
            <person name="Li G."/>
            <person name="Mu C."/>
            <person name="Tian Q."/>
            <person name="Mei H."/>
            <person name="Zhang T."/>
            <person name="Gao T."/>
            <person name="Zhang H."/>
        </authorList>
    </citation>
    <scope>NUCLEOTIDE SEQUENCE</scope>
    <source>
        <strain evidence="2">3651</strain>
    </source>
</reference>
<sequence>MSGPVVADKTNFSGLFCALKQSPQTSDSHRRPAPRRLRSNDNPILGLLPLPPLRTSIKEAGVDSMRADRSTHEFSGGDGFGTPAAEMCCSIEEKRLGGNHSLDDNVDGDGKSSSSEKNAVFFSFLGFLWLARWPPRAWNEVKTGSHVLHAYWPQAPPTFSVAATAVAVVVVALCFEM</sequence>
<dbReference type="EMBL" id="JACGWO010000002">
    <property type="protein sequence ID" value="KAK4435954.1"/>
    <property type="molecule type" value="Genomic_DNA"/>
</dbReference>
<comment type="caution">
    <text evidence="2">The sequence shown here is derived from an EMBL/GenBank/DDBJ whole genome shotgun (WGS) entry which is preliminary data.</text>
</comment>
<dbReference type="AlphaFoldDB" id="A0AAE1YTH2"/>
<evidence type="ECO:0000313" key="2">
    <source>
        <dbReference type="EMBL" id="KAK4435954.1"/>
    </source>
</evidence>
<protein>
    <submittedName>
        <fullName evidence="2">Uncharacterized protein</fullName>
    </submittedName>
</protein>
<evidence type="ECO:0000256" key="1">
    <source>
        <dbReference type="SAM" id="MobiDB-lite"/>
    </source>
</evidence>
<gene>
    <name evidence="2" type="ORF">Salat_0759000</name>
</gene>
<dbReference type="Proteomes" id="UP001293254">
    <property type="component" value="Unassembled WGS sequence"/>
</dbReference>
<organism evidence="2 3">
    <name type="scientific">Sesamum alatum</name>
    <dbReference type="NCBI Taxonomy" id="300844"/>
    <lineage>
        <taxon>Eukaryota</taxon>
        <taxon>Viridiplantae</taxon>
        <taxon>Streptophyta</taxon>
        <taxon>Embryophyta</taxon>
        <taxon>Tracheophyta</taxon>
        <taxon>Spermatophyta</taxon>
        <taxon>Magnoliopsida</taxon>
        <taxon>eudicotyledons</taxon>
        <taxon>Gunneridae</taxon>
        <taxon>Pentapetalae</taxon>
        <taxon>asterids</taxon>
        <taxon>lamiids</taxon>
        <taxon>Lamiales</taxon>
        <taxon>Pedaliaceae</taxon>
        <taxon>Sesamum</taxon>
    </lineage>
</organism>
<evidence type="ECO:0000313" key="3">
    <source>
        <dbReference type="Proteomes" id="UP001293254"/>
    </source>
</evidence>